<accession>A0ABQ8U226</accession>
<dbReference type="EMBL" id="JAPMOS010000291">
    <property type="protein sequence ID" value="KAJ4453254.1"/>
    <property type="molecule type" value="Genomic_DNA"/>
</dbReference>
<keyword evidence="3" id="KW-1185">Reference proteome</keyword>
<sequence>MADASPAPLAPENESGDQQKSLENVPAHQENEEEEQDEAPTDRYIYPPLLNLYFQQAQPLPDLEGPDLPLAPTHPKELTPELRWRS</sequence>
<name>A0ABQ8U226_9EUKA</name>
<evidence type="ECO:0000256" key="1">
    <source>
        <dbReference type="SAM" id="MobiDB-lite"/>
    </source>
</evidence>
<feature type="region of interest" description="Disordered" evidence="1">
    <location>
        <begin position="1"/>
        <end position="86"/>
    </location>
</feature>
<feature type="compositionally biased region" description="Low complexity" evidence="1">
    <location>
        <begin position="59"/>
        <end position="71"/>
    </location>
</feature>
<protein>
    <submittedName>
        <fullName evidence="2">Uncharacterized protein</fullName>
    </submittedName>
</protein>
<comment type="caution">
    <text evidence="2">The sequence shown here is derived from an EMBL/GenBank/DDBJ whole genome shotgun (WGS) entry which is preliminary data.</text>
</comment>
<evidence type="ECO:0000313" key="3">
    <source>
        <dbReference type="Proteomes" id="UP001141327"/>
    </source>
</evidence>
<evidence type="ECO:0000313" key="2">
    <source>
        <dbReference type="EMBL" id="KAJ4453254.1"/>
    </source>
</evidence>
<feature type="compositionally biased region" description="Basic and acidic residues" evidence="1">
    <location>
        <begin position="74"/>
        <end position="86"/>
    </location>
</feature>
<dbReference type="Proteomes" id="UP001141327">
    <property type="component" value="Unassembled WGS sequence"/>
</dbReference>
<gene>
    <name evidence="2" type="ORF">PAPYR_12323</name>
</gene>
<proteinExistence type="predicted"/>
<reference evidence="2" key="1">
    <citation type="journal article" date="2022" name="bioRxiv">
        <title>Genomics of Preaxostyla Flagellates Illuminates Evolutionary Transitions and the Path Towards Mitochondrial Loss.</title>
        <authorList>
            <person name="Novak L.V.F."/>
            <person name="Treitli S.C."/>
            <person name="Pyrih J."/>
            <person name="Halakuc P."/>
            <person name="Pipaliya S.V."/>
            <person name="Vacek V."/>
            <person name="Brzon O."/>
            <person name="Soukal P."/>
            <person name="Eme L."/>
            <person name="Dacks J.B."/>
            <person name="Karnkowska A."/>
            <person name="Elias M."/>
            <person name="Hampl V."/>
        </authorList>
    </citation>
    <scope>NUCLEOTIDE SEQUENCE</scope>
    <source>
        <strain evidence="2">RCP-MX</strain>
    </source>
</reference>
<organism evidence="2 3">
    <name type="scientific">Paratrimastix pyriformis</name>
    <dbReference type="NCBI Taxonomy" id="342808"/>
    <lineage>
        <taxon>Eukaryota</taxon>
        <taxon>Metamonada</taxon>
        <taxon>Preaxostyla</taxon>
        <taxon>Paratrimastigidae</taxon>
        <taxon>Paratrimastix</taxon>
    </lineage>
</organism>